<evidence type="ECO:0000256" key="10">
    <source>
        <dbReference type="ARBA" id="ARBA00022741"/>
    </source>
</evidence>
<dbReference type="EC" id="2.7.13.3" evidence="2"/>
<sequence>MDQSAAMGVPAPAPAAEPSAPPDGRLRGLRLHLVGLVLAVLLPALGFGGTACWTALRSYRSAAEARLIDSARALAAVIDSEIAARRAALQVLAASSYLDPAGDLAAFDSLARNVGTAFGGWVTVLDRSLRPVVHTLVPSGGPVPGSGGGIGPGGGGVAIARVFETGQPTVSDLATGRNSGRLSAFVFVPALRDGKVLYVVGMPILPEHLARLLRGQVLSGQGAIAITDRRGVLVAHSEDHERLVGQQRPPRSDQEPRRVTGLLTGRRLLDGKPIRTAYHQLGTAPGWTLWVNEPEATFIEAWFNPVVALLGGGLLALCSGLLLAVGLSRRVLRPVHALVRHAERIAAGLPPEDRPPPPPEAAVAEFEALRMAGLRAEAALRRGDARLRLALEAAGLGSFEIDLRDRTATRTGHVLPARPGLPLDGFSLERYLADAVHPEDSGRVGAAVEAVANGASEHYRVEYRARNREGAWIWMESYGAVVERDAASGRPLRIAGVARDVTERKAAEARQWLLMREVDHRAKNALAVVQAAVRLAPKQDAAAFAAAVEGRVTALARAQGLLAETGWSGTALRTLAERSLAAFLPAGAAQGPACTLAGPEVELTAAATQPLSLVLHELATNAAKYGALSLPGGQLSLSWQVDHAAGLLRLHWEERGGPPLVRAPERSGFGSRVIRASIEDQLHGQVTRAWEAEGMVCRITLPLTHVRALPPETTDLAAAP</sequence>
<evidence type="ECO:0000256" key="1">
    <source>
        <dbReference type="ARBA" id="ARBA00000085"/>
    </source>
</evidence>
<evidence type="ECO:0000256" key="12">
    <source>
        <dbReference type="ARBA" id="ARBA00022840"/>
    </source>
</evidence>
<dbReference type="PROSITE" id="PS50113">
    <property type="entry name" value="PAC"/>
    <property type="match status" value="1"/>
</dbReference>
<keyword evidence="14" id="KW-0843">Virulence</keyword>
<dbReference type="SUPFAM" id="SSF55785">
    <property type="entry name" value="PYP-like sensor domain (PAS domain)"/>
    <property type="match status" value="1"/>
</dbReference>
<dbReference type="EMBL" id="JAETWB010000008">
    <property type="protein sequence ID" value="MBL6079860.1"/>
    <property type="molecule type" value="Genomic_DNA"/>
</dbReference>
<dbReference type="SMART" id="SM00086">
    <property type="entry name" value="PAC"/>
    <property type="match status" value="1"/>
</dbReference>
<evidence type="ECO:0000259" key="18">
    <source>
        <dbReference type="PROSITE" id="PS50113"/>
    </source>
</evidence>
<dbReference type="PANTHER" id="PTHR41523">
    <property type="entry name" value="TWO-COMPONENT SYSTEM SENSOR PROTEIN"/>
    <property type="match status" value="1"/>
</dbReference>
<keyword evidence="20" id="KW-1185">Reference proteome</keyword>
<dbReference type="PANTHER" id="PTHR41523:SF8">
    <property type="entry name" value="ETHYLENE RESPONSE SENSOR PROTEIN"/>
    <property type="match status" value="1"/>
</dbReference>
<dbReference type="Gene3D" id="3.30.565.10">
    <property type="entry name" value="Histidine kinase-like ATPase, C-terminal domain"/>
    <property type="match status" value="1"/>
</dbReference>
<dbReference type="Proteomes" id="UP000660885">
    <property type="component" value="Unassembled WGS sequence"/>
</dbReference>
<evidence type="ECO:0000256" key="14">
    <source>
        <dbReference type="ARBA" id="ARBA00023026"/>
    </source>
</evidence>
<keyword evidence="13" id="KW-0157">Chromophore</keyword>
<evidence type="ECO:0000313" key="19">
    <source>
        <dbReference type="EMBL" id="MBL6079860.1"/>
    </source>
</evidence>
<keyword evidence="8" id="KW-0808">Transferase</keyword>
<keyword evidence="9" id="KW-0677">Repeat</keyword>
<evidence type="ECO:0000256" key="6">
    <source>
        <dbReference type="ARBA" id="ARBA00022630"/>
    </source>
</evidence>
<evidence type="ECO:0000256" key="17">
    <source>
        <dbReference type="SAM" id="Phobius"/>
    </source>
</evidence>
<protein>
    <recommendedName>
        <fullName evidence="2">histidine kinase</fullName>
        <ecNumber evidence="2">2.7.13.3</ecNumber>
    </recommendedName>
</protein>
<dbReference type="Pfam" id="PF07536">
    <property type="entry name" value="HWE_HK"/>
    <property type="match status" value="1"/>
</dbReference>
<keyword evidence="15" id="KW-0675">Receptor</keyword>
<evidence type="ECO:0000313" key="20">
    <source>
        <dbReference type="Proteomes" id="UP000660885"/>
    </source>
</evidence>
<dbReference type="Pfam" id="PF08447">
    <property type="entry name" value="PAS_3"/>
    <property type="match status" value="1"/>
</dbReference>
<evidence type="ECO:0000256" key="9">
    <source>
        <dbReference type="ARBA" id="ARBA00022737"/>
    </source>
</evidence>
<gene>
    <name evidence="19" type="ORF">JMJ56_17715</name>
</gene>
<feature type="region of interest" description="Disordered" evidence="16">
    <location>
        <begin position="1"/>
        <end position="21"/>
    </location>
</feature>
<keyword evidence="10" id="KW-0547">Nucleotide-binding</keyword>
<evidence type="ECO:0000256" key="16">
    <source>
        <dbReference type="SAM" id="MobiDB-lite"/>
    </source>
</evidence>
<feature type="transmembrane region" description="Helical" evidence="17">
    <location>
        <begin position="33"/>
        <end position="56"/>
    </location>
</feature>
<evidence type="ECO:0000256" key="7">
    <source>
        <dbReference type="ARBA" id="ARBA00022643"/>
    </source>
</evidence>
<keyword evidence="3" id="KW-0600">Photoreceptor protein</keyword>
<dbReference type="InterPro" id="IPR035965">
    <property type="entry name" value="PAS-like_dom_sf"/>
</dbReference>
<dbReference type="NCBIfam" id="TIGR00229">
    <property type="entry name" value="sensory_box"/>
    <property type="match status" value="1"/>
</dbReference>
<dbReference type="Gene3D" id="3.30.450.20">
    <property type="entry name" value="PAS domain"/>
    <property type="match status" value="1"/>
</dbReference>
<evidence type="ECO:0000256" key="2">
    <source>
        <dbReference type="ARBA" id="ARBA00012438"/>
    </source>
</evidence>
<feature type="compositionally biased region" description="Pro residues" evidence="16">
    <location>
        <begin position="11"/>
        <end position="21"/>
    </location>
</feature>
<evidence type="ECO:0000256" key="8">
    <source>
        <dbReference type="ARBA" id="ARBA00022679"/>
    </source>
</evidence>
<keyword evidence="17" id="KW-1133">Transmembrane helix</keyword>
<dbReference type="InterPro" id="IPR000014">
    <property type="entry name" value="PAS"/>
</dbReference>
<keyword evidence="17" id="KW-0812">Transmembrane</keyword>
<keyword evidence="17" id="KW-0472">Membrane</keyword>
<dbReference type="InterPro" id="IPR036890">
    <property type="entry name" value="HATPase_C_sf"/>
</dbReference>
<dbReference type="InterPro" id="IPR001610">
    <property type="entry name" value="PAC"/>
</dbReference>
<accession>A0ABS1U5N5</accession>
<organism evidence="19 20">
    <name type="scientific">Belnapia arida</name>
    <dbReference type="NCBI Taxonomy" id="2804533"/>
    <lineage>
        <taxon>Bacteria</taxon>
        <taxon>Pseudomonadati</taxon>
        <taxon>Pseudomonadota</taxon>
        <taxon>Alphaproteobacteria</taxon>
        <taxon>Acetobacterales</taxon>
        <taxon>Roseomonadaceae</taxon>
        <taxon>Belnapia</taxon>
    </lineage>
</organism>
<keyword evidence="6" id="KW-0285">Flavoprotein</keyword>
<feature type="transmembrane region" description="Helical" evidence="17">
    <location>
        <begin position="302"/>
        <end position="325"/>
    </location>
</feature>
<dbReference type="CDD" id="cd00130">
    <property type="entry name" value="PAS"/>
    <property type="match status" value="1"/>
</dbReference>
<name>A0ABS1U5N5_9PROT</name>
<keyword evidence="12" id="KW-0067">ATP-binding</keyword>
<evidence type="ECO:0000256" key="4">
    <source>
        <dbReference type="ARBA" id="ARBA00022553"/>
    </source>
</evidence>
<comment type="caution">
    <text evidence="19">The sequence shown here is derived from an EMBL/GenBank/DDBJ whole genome shotgun (WGS) entry which is preliminary data.</text>
</comment>
<keyword evidence="5" id="KW-0716">Sensory transduction</keyword>
<evidence type="ECO:0000256" key="5">
    <source>
        <dbReference type="ARBA" id="ARBA00022606"/>
    </source>
</evidence>
<dbReference type="SMART" id="SM00911">
    <property type="entry name" value="HWE_HK"/>
    <property type="match status" value="1"/>
</dbReference>
<evidence type="ECO:0000256" key="15">
    <source>
        <dbReference type="ARBA" id="ARBA00023170"/>
    </source>
</evidence>
<evidence type="ECO:0000256" key="13">
    <source>
        <dbReference type="ARBA" id="ARBA00022991"/>
    </source>
</evidence>
<keyword evidence="11" id="KW-0418">Kinase</keyword>
<comment type="catalytic activity">
    <reaction evidence="1">
        <text>ATP + protein L-histidine = ADP + protein N-phospho-L-histidine.</text>
        <dbReference type="EC" id="2.7.13.3"/>
    </reaction>
</comment>
<evidence type="ECO:0000256" key="3">
    <source>
        <dbReference type="ARBA" id="ARBA00022543"/>
    </source>
</evidence>
<dbReference type="RefSeq" id="WP_202833098.1">
    <property type="nucleotide sequence ID" value="NZ_JAETWB010000008.1"/>
</dbReference>
<evidence type="ECO:0000256" key="11">
    <source>
        <dbReference type="ARBA" id="ARBA00022777"/>
    </source>
</evidence>
<dbReference type="InterPro" id="IPR011102">
    <property type="entry name" value="Sig_transdc_His_kinase_HWE"/>
</dbReference>
<keyword evidence="7" id="KW-0288">FMN</keyword>
<keyword evidence="4" id="KW-0597">Phosphoprotein</keyword>
<reference evidence="19 20" key="1">
    <citation type="submission" date="2021-01" db="EMBL/GenBank/DDBJ databases">
        <title>Belnapia mucosa sp. nov. and Belnapia arida sp. nov., isolated from the Tabernas Desert (Almeria, Spain).</title>
        <authorList>
            <person name="Molina-Menor E."/>
            <person name="Vidal-Verdu A."/>
            <person name="Calonge A."/>
            <person name="Satari L."/>
            <person name="Pereto J."/>
            <person name="Porcar M."/>
        </authorList>
    </citation>
    <scope>NUCLEOTIDE SEQUENCE [LARGE SCALE GENOMIC DNA]</scope>
    <source>
        <strain evidence="19 20">T18</strain>
    </source>
</reference>
<feature type="compositionally biased region" description="Low complexity" evidence="16">
    <location>
        <begin position="1"/>
        <end position="10"/>
    </location>
</feature>
<dbReference type="InterPro" id="IPR000700">
    <property type="entry name" value="PAS-assoc_C"/>
</dbReference>
<proteinExistence type="predicted"/>
<dbReference type="InterPro" id="IPR013655">
    <property type="entry name" value="PAS_fold_3"/>
</dbReference>
<feature type="domain" description="PAC" evidence="18">
    <location>
        <begin position="459"/>
        <end position="513"/>
    </location>
</feature>